<dbReference type="OrthoDB" id="8961796at2759"/>
<feature type="region of interest" description="Disordered" evidence="6">
    <location>
        <begin position="599"/>
        <end position="628"/>
    </location>
</feature>
<feature type="region of interest" description="Disordered" evidence="6">
    <location>
        <begin position="477"/>
        <end position="505"/>
    </location>
</feature>
<dbReference type="PANTHER" id="PTHR46745:SF1">
    <property type="entry name" value="TSC22 DOMAIN FAMILY PROTEIN 1"/>
    <property type="match status" value="1"/>
</dbReference>
<dbReference type="GO" id="GO:0045048">
    <property type="term" value="P:protein insertion into ER membrane"/>
    <property type="evidence" value="ECO:0007669"/>
    <property type="project" value="InterPro"/>
</dbReference>
<sequence>MNADPRRPEKVSRYVPKATNGTGQEDLTPDYMNILGFLECASSMSCHHQTTGNMTEVVEKHGEQILEPNLQVSSVLEEFQPPVGDATSTNNTTNVIPTSTQYGVAIIPNASTVNDLATETVTPSTETLTDTTSKAPDDKELHSTPSRNDRFKVVKIASLEPFKRGRWKCMDYVDEAPPVGAARVPQSSGNIQVSAGTFMQTQSLPQQQFQQMLLQTGFTNGTQFFANVPPQMIPQGQYFYPQVANVQNPAMQQVPNSIPAQFITNQPYFPAGVVQNAQAFTIPQGYSNVQYVPANLIQNQNSAFVPTSSQPVQLPPNFQQSQSYAGQPNVSQTNVQTLMNGHTFTPQNEQVSGSLSTQTVKSVIMNSNNTQPAVSQTQVLQQNQNVQNVPVQSNQNVIVAQGQAYQQQSAFPQNTATQQQSVTPVVVPVQVQPVISTSQVAPVQSQTFDQSLASNVYTNPQFAVSVSSLTVLDNSNSEKATELTETQSGGNANVSENVDDPSKTNPVVNAIDNKIEQAMDLVKSHLMYTVREEVEVLKEKIAELMERIQQLETENNFLRSQIPKSQNVPSTPASTVQQSTVVINPNSNFSNTAPIVASETPTVTNTSHNPIPNTQSHSISTSETLNPQ</sequence>
<protein>
    <submittedName>
        <fullName evidence="7">TSC22 domain family protein 1</fullName>
    </submittedName>
</protein>
<name>A0A6P7FTM0_DIAVI</name>
<accession>A0A6P7FTM0</accession>
<gene>
    <name evidence="7" type="primary">LOC114333967</name>
</gene>
<dbReference type="CDD" id="cd21936">
    <property type="entry name" value="ZIP_TSC22D"/>
    <property type="match status" value="1"/>
</dbReference>
<evidence type="ECO:0000313" key="7">
    <source>
        <dbReference type="RefSeq" id="XP_028139769.1"/>
    </source>
</evidence>
<dbReference type="GO" id="GO:0005829">
    <property type="term" value="C:cytosol"/>
    <property type="evidence" value="ECO:0007669"/>
    <property type="project" value="TreeGrafter"/>
</dbReference>
<reference evidence="7" key="1">
    <citation type="submission" date="2025-08" db="UniProtKB">
        <authorList>
            <consortium name="RefSeq"/>
        </authorList>
    </citation>
    <scope>IDENTIFICATION</scope>
    <source>
        <tissue evidence="7">Whole insect</tissue>
    </source>
</reference>
<comment type="subcellular location">
    <subcellularLocation>
        <location evidence="1">Membrane</location>
    </subcellularLocation>
</comment>
<dbReference type="InParanoid" id="A0A6P7FTM0"/>
<proteinExistence type="predicted"/>
<dbReference type="Pfam" id="PF03669">
    <property type="entry name" value="ASTER"/>
    <property type="match status" value="1"/>
</dbReference>
<feature type="region of interest" description="Disordered" evidence="6">
    <location>
        <begin position="1"/>
        <end position="24"/>
    </location>
</feature>
<dbReference type="GO" id="GO:0044183">
    <property type="term" value="F:protein folding chaperone"/>
    <property type="evidence" value="ECO:0007669"/>
    <property type="project" value="InterPro"/>
</dbReference>
<feature type="compositionally biased region" description="Low complexity" evidence="6">
    <location>
        <begin position="119"/>
        <end position="132"/>
    </location>
</feature>
<organism evidence="7">
    <name type="scientific">Diabrotica virgifera virgifera</name>
    <name type="common">western corn rootworm</name>
    <dbReference type="NCBI Taxonomy" id="50390"/>
    <lineage>
        <taxon>Eukaryota</taxon>
        <taxon>Metazoa</taxon>
        <taxon>Ecdysozoa</taxon>
        <taxon>Arthropoda</taxon>
        <taxon>Hexapoda</taxon>
        <taxon>Insecta</taxon>
        <taxon>Pterygota</taxon>
        <taxon>Neoptera</taxon>
        <taxon>Endopterygota</taxon>
        <taxon>Coleoptera</taxon>
        <taxon>Polyphaga</taxon>
        <taxon>Cucujiformia</taxon>
        <taxon>Chrysomeloidea</taxon>
        <taxon>Chrysomelidae</taxon>
        <taxon>Galerucinae</taxon>
        <taxon>Diabroticina</taxon>
        <taxon>Diabroticites</taxon>
        <taxon>Diabrotica</taxon>
    </lineage>
</organism>
<keyword evidence="5" id="KW-0175">Coiled coil</keyword>
<dbReference type="GO" id="GO:0005789">
    <property type="term" value="C:endoplasmic reticulum membrane"/>
    <property type="evidence" value="ECO:0007669"/>
    <property type="project" value="InterPro"/>
</dbReference>
<dbReference type="PANTHER" id="PTHR46745">
    <property type="entry name" value="TSC22 DOMAIN FAMILY PROTEIN 1"/>
    <property type="match status" value="1"/>
</dbReference>
<feature type="compositionally biased region" description="Basic and acidic residues" evidence="6">
    <location>
        <begin position="135"/>
        <end position="146"/>
    </location>
</feature>
<evidence type="ECO:0000256" key="6">
    <source>
        <dbReference type="SAM" id="MobiDB-lite"/>
    </source>
</evidence>
<feature type="compositionally biased region" description="Basic and acidic residues" evidence="6">
    <location>
        <begin position="1"/>
        <end position="12"/>
    </location>
</feature>
<evidence type="ECO:0000256" key="1">
    <source>
        <dbReference type="ARBA" id="ARBA00004370"/>
    </source>
</evidence>
<evidence type="ECO:0000256" key="3">
    <source>
        <dbReference type="ARBA" id="ARBA00022989"/>
    </source>
</evidence>
<dbReference type="GO" id="GO:0006357">
    <property type="term" value="P:regulation of transcription by RNA polymerase II"/>
    <property type="evidence" value="ECO:0007669"/>
    <property type="project" value="InterPro"/>
</dbReference>
<feature type="compositionally biased region" description="Polar residues" evidence="6">
    <location>
        <begin position="477"/>
        <end position="496"/>
    </location>
</feature>
<feature type="region of interest" description="Disordered" evidence="6">
    <location>
        <begin position="119"/>
        <end position="146"/>
    </location>
</feature>
<dbReference type="InterPro" id="IPR000580">
    <property type="entry name" value="TSC22/Bun"/>
</dbReference>
<dbReference type="Pfam" id="PF01166">
    <property type="entry name" value="TSC22"/>
    <property type="match status" value="1"/>
</dbReference>
<evidence type="ECO:0000256" key="4">
    <source>
        <dbReference type="ARBA" id="ARBA00023136"/>
    </source>
</evidence>
<evidence type="ECO:0000256" key="5">
    <source>
        <dbReference type="SAM" id="Coils"/>
    </source>
</evidence>
<dbReference type="GO" id="GO:0008284">
    <property type="term" value="P:positive regulation of cell population proliferation"/>
    <property type="evidence" value="ECO:0007669"/>
    <property type="project" value="TreeGrafter"/>
</dbReference>
<feature type="coiled-coil region" evidence="5">
    <location>
        <begin position="527"/>
        <end position="568"/>
    </location>
</feature>
<dbReference type="SUPFAM" id="SSF58026">
    <property type="entry name" value="Delta-sleep-inducing peptide immunoreactive peptide"/>
    <property type="match status" value="1"/>
</dbReference>
<dbReference type="InterPro" id="IPR005351">
    <property type="entry name" value="ASTER"/>
</dbReference>
<dbReference type="AlphaFoldDB" id="A0A6P7FTM0"/>
<keyword evidence="4" id="KW-0472">Membrane</keyword>
<dbReference type="RefSeq" id="XP_028139769.1">
    <property type="nucleotide sequence ID" value="XM_028283968.1"/>
</dbReference>
<keyword evidence="3" id="KW-1133">Transmembrane helix</keyword>
<evidence type="ECO:0000256" key="2">
    <source>
        <dbReference type="ARBA" id="ARBA00022692"/>
    </source>
</evidence>
<dbReference type="GO" id="GO:0005634">
    <property type="term" value="C:nucleus"/>
    <property type="evidence" value="ECO:0007669"/>
    <property type="project" value="TreeGrafter"/>
</dbReference>
<keyword evidence="2" id="KW-0812">Transmembrane</keyword>
<dbReference type="GO" id="GO:0043066">
    <property type="term" value="P:negative regulation of apoptotic process"/>
    <property type="evidence" value="ECO:0007669"/>
    <property type="project" value="TreeGrafter"/>
</dbReference>
<dbReference type="Gene3D" id="1.20.5.490">
    <property type="entry name" value="Single helix bin"/>
    <property type="match status" value="1"/>
</dbReference>